<dbReference type="Proteomes" id="UP000717328">
    <property type="component" value="Unassembled WGS sequence"/>
</dbReference>
<reference evidence="2" key="1">
    <citation type="submission" date="2021-02" db="EMBL/GenBank/DDBJ databases">
        <authorList>
            <person name="Nieuwenhuis M."/>
            <person name="Van De Peppel L.J.J."/>
        </authorList>
    </citation>
    <scope>NUCLEOTIDE SEQUENCE</scope>
    <source>
        <strain evidence="2">D49</strain>
    </source>
</reference>
<name>A0A9P7FYN3_9AGAR</name>
<proteinExistence type="predicted"/>
<dbReference type="OrthoDB" id="3362027at2759"/>
<feature type="transmembrane region" description="Helical" evidence="1">
    <location>
        <begin position="138"/>
        <end position="165"/>
    </location>
</feature>
<feature type="transmembrane region" description="Helical" evidence="1">
    <location>
        <begin position="17"/>
        <end position="39"/>
    </location>
</feature>
<evidence type="ECO:0000313" key="2">
    <source>
        <dbReference type="EMBL" id="KAG5637227.1"/>
    </source>
</evidence>
<organism evidence="2 3">
    <name type="scientific">Sphagnurus paluster</name>
    <dbReference type="NCBI Taxonomy" id="117069"/>
    <lineage>
        <taxon>Eukaryota</taxon>
        <taxon>Fungi</taxon>
        <taxon>Dikarya</taxon>
        <taxon>Basidiomycota</taxon>
        <taxon>Agaricomycotina</taxon>
        <taxon>Agaricomycetes</taxon>
        <taxon>Agaricomycetidae</taxon>
        <taxon>Agaricales</taxon>
        <taxon>Tricholomatineae</taxon>
        <taxon>Lyophyllaceae</taxon>
        <taxon>Sphagnurus</taxon>
    </lineage>
</organism>
<feature type="transmembrane region" description="Helical" evidence="1">
    <location>
        <begin position="80"/>
        <end position="103"/>
    </location>
</feature>
<gene>
    <name evidence="2" type="ORF">H0H81_005349</name>
</gene>
<keyword evidence="1" id="KW-0472">Membrane</keyword>
<keyword evidence="3" id="KW-1185">Reference proteome</keyword>
<keyword evidence="1" id="KW-0812">Transmembrane</keyword>
<sequence>MTVVTTRTFCCCIPTRFGVILIALVGLLGGGFISIISAINAHRITGSKVSIGITIAVYILLTLVSLLGLIGAIGRKLALIRLYFTILMMHLLFSLATGIYAIYRVFKDGSTFINDCMVSNTAVSSEDPRQMCSDGLKLVKGLTVTLFIVFWLVEIWGCVIVNSYAGQLEDENAVEGVVKDTEAW</sequence>
<evidence type="ECO:0000313" key="3">
    <source>
        <dbReference type="Proteomes" id="UP000717328"/>
    </source>
</evidence>
<feature type="transmembrane region" description="Helical" evidence="1">
    <location>
        <begin position="51"/>
        <end position="74"/>
    </location>
</feature>
<comment type="caution">
    <text evidence="2">The sequence shown here is derived from an EMBL/GenBank/DDBJ whole genome shotgun (WGS) entry which is preliminary data.</text>
</comment>
<accession>A0A9P7FYN3</accession>
<dbReference type="AlphaFoldDB" id="A0A9P7FYN3"/>
<keyword evidence="1" id="KW-1133">Transmembrane helix</keyword>
<evidence type="ECO:0000256" key="1">
    <source>
        <dbReference type="SAM" id="Phobius"/>
    </source>
</evidence>
<dbReference type="EMBL" id="JABCKI010005849">
    <property type="protein sequence ID" value="KAG5637227.1"/>
    <property type="molecule type" value="Genomic_DNA"/>
</dbReference>
<protein>
    <submittedName>
        <fullName evidence="2">Uncharacterized protein</fullName>
    </submittedName>
</protein>
<reference evidence="2" key="2">
    <citation type="submission" date="2021-10" db="EMBL/GenBank/DDBJ databases">
        <title>Phylogenomics reveals ancestral predisposition of the termite-cultivated fungus Termitomyces towards a domesticated lifestyle.</title>
        <authorList>
            <person name="Auxier B."/>
            <person name="Grum-Grzhimaylo A."/>
            <person name="Cardenas M.E."/>
            <person name="Lodge J.D."/>
            <person name="Laessoe T."/>
            <person name="Pedersen O."/>
            <person name="Smith M.E."/>
            <person name="Kuyper T.W."/>
            <person name="Franco-Molano E.A."/>
            <person name="Baroni T.J."/>
            <person name="Aanen D.K."/>
        </authorList>
    </citation>
    <scope>NUCLEOTIDE SEQUENCE</scope>
    <source>
        <strain evidence="2">D49</strain>
    </source>
</reference>